<feature type="transmembrane region" description="Helical" evidence="8">
    <location>
        <begin position="89"/>
        <end position="110"/>
    </location>
</feature>
<keyword evidence="3" id="KW-1003">Cell membrane</keyword>
<sequence>MLELLPAAGPPRVLAALTCVQSMGTGVFLASGVVFFTTVAGMEAGQVGVALSVAGLCGVLVSVPVGRLADRVGARRLLIVSYVVSGPLFALYAGVGSILPFLIVSSLIAVCEGAADPLRATLTFAVGGKDAAKVRGQLRSIYNLGFVAGAALAAGALVTATRAAFYVVVLATAAAQLACAAIAARLPDGARANPAKPHGDRATPAKPHGDRATPAKPNGARVSRTEPAAGRRVRPDPRFVLLTLVNGGMELHVVIMTLGFPLWIVTHTDLPASLNSLLLALNTTAVVLFQVAAGRRTATVPDAGRLQLLAGILLGAACAVAAVSGSVVTAAAGWALAVACLLLVAGELLQTAGSFTLSFELPPPGRQGEHQGIFSLRKGLRQTAGPALVTWLVAGLGGIGWLALAVLFVVLGAIGRHLSLAMYRSRRSSVQMGNTHDQAVVRTVPPRHGAW</sequence>
<feature type="region of interest" description="Disordered" evidence="7">
    <location>
        <begin position="192"/>
        <end position="231"/>
    </location>
</feature>
<evidence type="ECO:0000256" key="7">
    <source>
        <dbReference type="SAM" id="MobiDB-lite"/>
    </source>
</evidence>
<evidence type="ECO:0000256" key="4">
    <source>
        <dbReference type="ARBA" id="ARBA00022692"/>
    </source>
</evidence>
<feature type="compositionally biased region" description="Basic and acidic residues" evidence="7">
    <location>
        <begin position="197"/>
        <end position="213"/>
    </location>
</feature>
<evidence type="ECO:0000256" key="2">
    <source>
        <dbReference type="ARBA" id="ARBA00022448"/>
    </source>
</evidence>
<dbReference type="InterPro" id="IPR050171">
    <property type="entry name" value="MFS_Transporters"/>
</dbReference>
<comment type="subcellular location">
    <subcellularLocation>
        <location evidence="1">Cell membrane</location>
        <topology evidence="1">Multi-pass membrane protein</topology>
    </subcellularLocation>
</comment>
<evidence type="ECO:0000256" key="8">
    <source>
        <dbReference type="SAM" id="Phobius"/>
    </source>
</evidence>
<evidence type="ECO:0000256" key="1">
    <source>
        <dbReference type="ARBA" id="ARBA00004651"/>
    </source>
</evidence>
<dbReference type="Proteomes" id="UP001596058">
    <property type="component" value="Unassembled WGS sequence"/>
</dbReference>
<organism evidence="9 10">
    <name type="scientific">Nonomuraea insulae</name>
    <dbReference type="NCBI Taxonomy" id="1616787"/>
    <lineage>
        <taxon>Bacteria</taxon>
        <taxon>Bacillati</taxon>
        <taxon>Actinomycetota</taxon>
        <taxon>Actinomycetes</taxon>
        <taxon>Streptosporangiales</taxon>
        <taxon>Streptosporangiaceae</taxon>
        <taxon>Nonomuraea</taxon>
    </lineage>
</organism>
<feature type="transmembrane region" description="Helical" evidence="8">
    <location>
        <begin position="306"/>
        <end position="325"/>
    </location>
</feature>
<evidence type="ECO:0000256" key="3">
    <source>
        <dbReference type="ARBA" id="ARBA00022475"/>
    </source>
</evidence>
<evidence type="ECO:0000256" key="6">
    <source>
        <dbReference type="ARBA" id="ARBA00023136"/>
    </source>
</evidence>
<keyword evidence="4 8" id="KW-0812">Transmembrane</keyword>
<dbReference type="InterPro" id="IPR036259">
    <property type="entry name" value="MFS_trans_sf"/>
</dbReference>
<keyword evidence="5 8" id="KW-1133">Transmembrane helix</keyword>
<comment type="caution">
    <text evidence="9">The sequence shown here is derived from an EMBL/GenBank/DDBJ whole genome shotgun (WGS) entry which is preliminary data.</text>
</comment>
<feature type="transmembrane region" description="Helical" evidence="8">
    <location>
        <begin position="331"/>
        <end position="349"/>
    </location>
</feature>
<feature type="transmembrane region" description="Helical" evidence="8">
    <location>
        <begin position="164"/>
        <end position="186"/>
    </location>
</feature>
<keyword evidence="6 8" id="KW-0472">Membrane</keyword>
<evidence type="ECO:0000313" key="9">
    <source>
        <dbReference type="EMBL" id="MFC5827765.1"/>
    </source>
</evidence>
<feature type="transmembrane region" description="Helical" evidence="8">
    <location>
        <begin position="239"/>
        <end position="264"/>
    </location>
</feature>
<evidence type="ECO:0000313" key="10">
    <source>
        <dbReference type="Proteomes" id="UP001596058"/>
    </source>
</evidence>
<dbReference type="InterPro" id="IPR011701">
    <property type="entry name" value="MFS"/>
</dbReference>
<proteinExistence type="predicted"/>
<dbReference type="SUPFAM" id="SSF103473">
    <property type="entry name" value="MFS general substrate transporter"/>
    <property type="match status" value="1"/>
</dbReference>
<gene>
    <name evidence="9" type="ORF">ACFPZ3_28225</name>
</gene>
<dbReference type="RefSeq" id="WP_379517266.1">
    <property type="nucleotide sequence ID" value="NZ_JBHSPA010000031.1"/>
</dbReference>
<dbReference type="EMBL" id="JBHSPA010000031">
    <property type="protein sequence ID" value="MFC5827765.1"/>
    <property type="molecule type" value="Genomic_DNA"/>
</dbReference>
<evidence type="ECO:0000256" key="5">
    <source>
        <dbReference type="ARBA" id="ARBA00022989"/>
    </source>
</evidence>
<name>A0ABW1CPX5_9ACTN</name>
<dbReference type="Gene3D" id="1.20.1250.20">
    <property type="entry name" value="MFS general substrate transporter like domains"/>
    <property type="match status" value="1"/>
</dbReference>
<feature type="transmembrane region" description="Helical" evidence="8">
    <location>
        <begin position="48"/>
        <end position="69"/>
    </location>
</feature>
<protein>
    <submittedName>
        <fullName evidence="9">MFS transporter</fullName>
    </submittedName>
</protein>
<feature type="transmembrane region" description="Helical" evidence="8">
    <location>
        <begin position="276"/>
        <end position="294"/>
    </location>
</feature>
<keyword evidence="10" id="KW-1185">Reference proteome</keyword>
<accession>A0ABW1CPX5</accession>
<feature type="transmembrane region" description="Helical" evidence="8">
    <location>
        <begin position="141"/>
        <end position="158"/>
    </location>
</feature>
<reference evidence="10" key="1">
    <citation type="journal article" date="2019" name="Int. J. Syst. Evol. Microbiol.">
        <title>The Global Catalogue of Microorganisms (GCM) 10K type strain sequencing project: providing services to taxonomists for standard genome sequencing and annotation.</title>
        <authorList>
            <consortium name="The Broad Institute Genomics Platform"/>
            <consortium name="The Broad Institute Genome Sequencing Center for Infectious Disease"/>
            <person name="Wu L."/>
            <person name="Ma J."/>
        </authorList>
    </citation>
    <scope>NUCLEOTIDE SEQUENCE [LARGE SCALE GENOMIC DNA]</scope>
    <source>
        <strain evidence="10">CCUG 53903</strain>
    </source>
</reference>
<dbReference type="PANTHER" id="PTHR23517">
    <property type="entry name" value="RESISTANCE PROTEIN MDTM, PUTATIVE-RELATED-RELATED"/>
    <property type="match status" value="1"/>
</dbReference>
<feature type="transmembrane region" description="Helical" evidence="8">
    <location>
        <begin position="387"/>
        <end position="414"/>
    </location>
</feature>
<keyword evidence="2" id="KW-0813">Transport</keyword>
<feature type="transmembrane region" description="Helical" evidence="8">
    <location>
        <begin position="12"/>
        <end position="36"/>
    </location>
</feature>
<dbReference type="Pfam" id="PF07690">
    <property type="entry name" value="MFS_1"/>
    <property type="match status" value="1"/>
</dbReference>
<dbReference type="PANTHER" id="PTHR23517:SF2">
    <property type="entry name" value="MULTIDRUG RESISTANCE PROTEIN MDTH"/>
    <property type="match status" value="1"/>
</dbReference>